<reference evidence="2" key="1">
    <citation type="submission" date="2023-08" db="EMBL/GenBank/DDBJ databases">
        <authorList>
            <person name="Audoor S."/>
            <person name="Bilcke G."/>
        </authorList>
    </citation>
    <scope>NUCLEOTIDE SEQUENCE</scope>
</reference>
<evidence type="ECO:0000256" key="1">
    <source>
        <dbReference type="SAM" id="Phobius"/>
    </source>
</evidence>
<protein>
    <submittedName>
        <fullName evidence="2">Uncharacterized protein</fullName>
    </submittedName>
</protein>
<dbReference type="EMBL" id="CAKOGP040002147">
    <property type="protein sequence ID" value="CAJ1963536.1"/>
    <property type="molecule type" value="Genomic_DNA"/>
</dbReference>
<feature type="transmembrane region" description="Helical" evidence="1">
    <location>
        <begin position="211"/>
        <end position="230"/>
    </location>
</feature>
<comment type="caution">
    <text evidence="2">The sequence shown here is derived from an EMBL/GenBank/DDBJ whole genome shotgun (WGS) entry which is preliminary data.</text>
</comment>
<sequence length="380" mass="42072">MSKQTIEKFFPAFTKFLTTQVPNGSLVFHDILFPDATAETCPEITISTPQVVPSFFLSGEVNEIGHAIIIIRQPMLLLAAIGGIVVGFYGAIQLSSSSSSSTSISKNNYTWVVSYAAFGIMNISAIWIHCLLEAPAPGRSYPEEYPLLWMLDTYMTGVAASALTVACFKKSHDDNDVENDSISVDYGWDFMFWTLQGLGLVALVDFIGHYLFWIFDLIGLSFLSALWLKTGKGRIPTDRPSMAGTDALEMWYLLPPLNATIVAIQLLFGPIVVRNPTTTTTTTRSFTFFPQWKDGHRGNDASRHWTTAHIIFIISLILPSILGIGLDRFWCWAIRSRAEGGVLSVLGDLLTASTMTFLGCDLAYLAILLWLIDKQKKDTV</sequence>
<evidence type="ECO:0000313" key="3">
    <source>
        <dbReference type="Proteomes" id="UP001295423"/>
    </source>
</evidence>
<keyword evidence="1" id="KW-0812">Transmembrane</keyword>
<feature type="transmembrane region" description="Helical" evidence="1">
    <location>
        <begin position="310"/>
        <end position="330"/>
    </location>
</feature>
<organism evidence="2 3">
    <name type="scientific">Cylindrotheca closterium</name>
    <dbReference type="NCBI Taxonomy" id="2856"/>
    <lineage>
        <taxon>Eukaryota</taxon>
        <taxon>Sar</taxon>
        <taxon>Stramenopiles</taxon>
        <taxon>Ochrophyta</taxon>
        <taxon>Bacillariophyta</taxon>
        <taxon>Bacillariophyceae</taxon>
        <taxon>Bacillariophycidae</taxon>
        <taxon>Bacillariales</taxon>
        <taxon>Bacillariaceae</taxon>
        <taxon>Cylindrotheca</taxon>
    </lineage>
</organism>
<gene>
    <name evidence="2" type="ORF">CYCCA115_LOCUS20211</name>
</gene>
<name>A0AAD2G5I7_9STRA</name>
<feature type="transmembrane region" description="Helical" evidence="1">
    <location>
        <begin position="112"/>
        <end position="134"/>
    </location>
</feature>
<feature type="transmembrane region" description="Helical" evidence="1">
    <location>
        <begin position="186"/>
        <end position="204"/>
    </location>
</feature>
<feature type="transmembrane region" description="Helical" evidence="1">
    <location>
        <begin position="75"/>
        <end position="92"/>
    </location>
</feature>
<accession>A0AAD2G5I7</accession>
<dbReference type="AlphaFoldDB" id="A0AAD2G5I7"/>
<keyword evidence="3" id="KW-1185">Reference proteome</keyword>
<evidence type="ECO:0000313" key="2">
    <source>
        <dbReference type="EMBL" id="CAJ1963536.1"/>
    </source>
</evidence>
<proteinExistence type="predicted"/>
<feature type="transmembrane region" description="Helical" evidence="1">
    <location>
        <begin position="350"/>
        <end position="372"/>
    </location>
</feature>
<keyword evidence="1" id="KW-1133">Transmembrane helix</keyword>
<dbReference type="Proteomes" id="UP001295423">
    <property type="component" value="Unassembled WGS sequence"/>
</dbReference>
<feature type="transmembrane region" description="Helical" evidence="1">
    <location>
        <begin position="250"/>
        <end position="273"/>
    </location>
</feature>
<keyword evidence="1" id="KW-0472">Membrane</keyword>
<feature type="transmembrane region" description="Helical" evidence="1">
    <location>
        <begin position="146"/>
        <end position="166"/>
    </location>
</feature>